<dbReference type="EMBL" id="FOAT01000009">
    <property type="protein sequence ID" value="SEK97968.1"/>
    <property type="molecule type" value="Genomic_DNA"/>
</dbReference>
<dbReference type="InterPro" id="IPR050767">
    <property type="entry name" value="Sel1_AlgK"/>
</dbReference>
<dbReference type="InterPro" id="IPR011990">
    <property type="entry name" value="TPR-like_helical_dom_sf"/>
</dbReference>
<dbReference type="SMART" id="SM00671">
    <property type="entry name" value="SEL1"/>
    <property type="match status" value="7"/>
</dbReference>
<dbReference type="InterPro" id="IPR006597">
    <property type="entry name" value="Sel1-like"/>
</dbReference>
<dbReference type="Pfam" id="PF08238">
    <property type="entry name" value="Sel1"/>
    <property type="match status" value="7"/>
</dbReference>
<sequence>MAKKIRFPLKINDTDVRSIEDLRDNFDLETVLGYYTNGKLVTWLRDRYYNEEADSIEALSADDEQLGIKLAKALGVEIEADENLDIEEVRLRREKLEMLSRYISDRKILDNMDIVAVDQDDLYDILDSGADKVYLFKETFSVPTRRGDVTYIGLNGAKVKLQGKTDYDFNAVNIHFDNVEFTGSNDPEEYCNIANCYYDGNGVSENYDKMYEYYKKAADMGYAEAEAYVGMCYLSGNGVSESDFEAMNWFKKSAERGCGLGYYGMADCYLNGYGVEKDENEALKWYSKAHDQGVVRAAKDIAEMYDNQENYREAIKWYEKYLNHGNKVTDEFQDEVTKYVIGECYFKIGEQYRNSNSEDRLINALENYKIAYDYYNSYDAFVKLGECCIFESFPDAYKDEKSKWYTLVAEKYGKAANDGNMYIASYYGAFYYYGLGVPKDYQKAIEWFQKSYDYNPFSMYKLGDCYFYGNGVEENYYEAAKWYKKAADQGYEKAYTALADCYCSDGSMEDLDEAEYWFEKAIDAGIDRNGDFRLCRIDCIIQLKRSDEQMAGLINYLKGD</sequence>
<dbReference type="PANTHER" id="PTHR11102:SF160">
    <property type="entry name" value="ERAD-ASSOCIATED E3 UBIQUITIN-PROTEIN LIGASE COMPONENT HRD3"/>
    <property type="match status" value="1"/>
</dbReference>
<proteinExistence type="predicted"/>
<reference evidence="1 2" key="1">
    <citation type="submission" date="2016-10" db="EMBL/GenBank/DDBJ databases">
        <authorList>
            <person name="de Groot N.N."/>
        </authorList>
    </citation>
    <scope>NUCLEOTIDE SEQUENCE [LARGE SCALE GENOMIC DNA]</scope>
    <source>
        <strain evidence="1 2">KH2T6</strain>
    </source>
</reference>
<evidence type="ECO:0000313" key="2">
    <source>
        <dbReference type="Proteomes" id="UP000186015"/>
    </source>
</evidence>
<dbReference type="OrthoDB" id="7056571at2"/>
<dbReference type="PANTHER" id="PTHR11102">
    <property type="entry name" value="SEL-1-LIKE PROTEIN"/>
    <property type="match status" value="1"/>
</dbReference>
<evidence type="ECO:0000313" key="1">
    <source>
        <dbReference type="EMBL" id="SEK97968.1"/>
    </source>
</evidence>
<dbReference type="RefSeq" id="WP_074833641.1">
    <property type="nucleotide sequence ID" value="NZ_FOAT01000009.1"/>
</dbReference>
<gene>
    <name evidence="1" type="ORF">SAMN05216469_10916</name>
</gene>
<dbReference type="Gene3D" id="1.25.40.10">
    <property type="entry name" value="Tetratricopeptide repeat domain"/>
    <property type="match status" value="2"/>
</dbReference>
<name>A0A1H7LGK6_RUMAL</name>
<dbReference type="AlphaFoldDB" id="A0A1H7LGK6"/>
<organism evidence="1 2">
    <name type="scientific">Ruminococcus albus</name>
    <dbReference type="NCBI Taxonomy" id="1264"/>
    <lineage>
        <taxon>Bacteria</taxon>
        <taxon>Bacillati</taxon>
        <taxon>Bacillota</taxon>
        <taxon>Clostridia</taxon>
        <taxon>Eubacteriales</taxon>
        <taxon>Oscillospiraceae</taxon>
        <taxon>Ruminococcus</taxon>
    </lineage>
</organism>
<accession>A0A1H7LGK6</accession>
<dbReference type="Proteomes" id="UP000186015">
    <property type="component" value="Unassembled WGS sequence"/>
</dbReference>
<protein>
    <submittedName>
        <fullName evidence="1">TPR repeat</fullName>
    </submittedName>
</protein>
<dbReference type="SUPFAM" id="SSF81901">
    <property type="entry name" value="HCP-like"/>
    <property type="match status" value="2"/>
</dbReference>